<comment type="subcellular location">
    <subcellularLocation>
        <location evidence="1">Membrane</location>
        <topology evidence="1">Multi-pass membrane protein</topology>
    </subcellularLocation>
</comment>
<dbReference type="Proteomes" id="UP000053237">
    <property type="component" value="Unassembled WGS sequence"/>
</dbReference>
<evidence type="ECO:0000256" key="3">
    <source>
        <dbReference type="ARBA" id="ARBA00022989"/>
    </source>
</evidence>
<dbReference type="GO" id="GO:0005385">
    <property type="term" value="F:zinc ion transmembrane transporter activity"/>
    <property type="evidence" value="ECO:0007669"/>
    <property type="project" value="TreeGrafter"/>
</dbReference>
<dbReference type="EMBL" id="CAIX01001411">
    <property type="protein sequence ID" value="CCI50849.1"/>
    <property type="molecule type" value="Genomic_DNA"/>
</dbReference>
<comment type="caution">
    <text evidence="7">The sequence shown here is derived from an EMBL/GenBank/DDBJ whole genome shotgun (WGS) entry which is preliminary data.</text>
</comment>
<keyword evidence="4 6" id="KW-0472">Membrane</keyword>
<organism evidence="7 8">
    <name type="scientific">Albugo candida</name>
    <dbReference type="NCBI Taxonomy" id="65357"/>
    <lineage>
        <taxon>Eukaryota</taxon>
        <taxon>Sar</taxon>
        <taxon>Stramenopiles</taxon>
        <taxon>Oomycota</taxon>
        <taxon>Peronosporomycetes</taxon>
        <taxon>Albuginales</taxon>
        <taxon>Albuginaceae</taxon>
        <taxon>Albugo</taxon>
    </lineage>
</organism>
<dbReference type="Pfam" id="PF02535">
    <property type="entry name" value="Zip"/>
    <property type="match status" value="1"/>
</dbReference>
<reference evidence="7 8" key="1">
    <citation type="submission" date="2012-05" db="EMBL/GenBank/DDBJ databases">
        <title>Recombination and specialization in a pathogen metapopulation.</title>
        <authorList>
            <person name="Gardiner A."/>
            <person name="Kemen E."/>
            <person name="Schultz-Larsen T."/>
            <person name="MacLean D."/>
            <person name="Van Oosterhout C."/>
            <person name="Jones J.D.G."/>
        </authorList>
    </citation>
    <scope>NUCLEOTIDE SEQUENCE [LARGE SCALE GENOMIC DNA]</scope>
    <source>
        <strain evidence="7 8">Ac Nc2</strain>
    </source>
</reference>
<feature type="region of interest" description="Disordered" evidence="5">
    <location>
        <begin position="57"/>
        <end position="76"/>
    </location>
</feature>
<sequence>MGVIVFHLYSEATAYLEDAGEWVVGVCVLGGIAFSIMLEQGTHIVLAQLGVDNCGHNHKHHTQDHPHVHGQSPMESSNSIFVSSQRRNDVDERSKVSSTQAHDANYVLGITCRSSGINGGNLGAEKMVSTSLRLVDPIAWITAIGDCFHAMTDGIVLAVGFRSCSITVGWTIALSIVLHEIPHRVGNYFIFLKAGMNKTQALVVNMCASMASLLGVLILFATGSVSNHTLGVLLAFGSGALLFIALSQLLPSMLAVRQPIAAAKQFLSFLIGCGVIGLSLLKETECE</sequence>
<dbReference type="OrthoDB" id="164318at2759"/>
<dbReference type="PANTHER" id="PTHR16950:SF16">
    <property type="entry name" value="ZINC TRANSPORTER ZIP13"/>
    <property type="match status" value="1"/>
</dbReference>
<feature type="transmembrane region" description="Helical" evidence="6">
    <location>
        <begin position="202"/>
        <end position="223"/>
    </location>
</feature>
<name>A0A024GVH5_9STRA</name>
<dbReference type="GO" id="GO:0016020">
    <property type="term" value="C:membrane"/>
    <property type="evidence" value="ECO:0007669"/>
    <property type="project" value="UniProtKB-SubCell"/>
</dbReference>
<evidence type="ECO:0000256" key="6">
    <source>
        <dbReference type="SAM" id="Phobius"/>
    </source>
</evidence>
<evidence type="ECO:0000256" key="5">
    <source>
        <dbReference type="SAM" id="MobiDB-lite"/>
    </source>
</evidence>
<dbReference type="InterPro" id="IPR003689">
    <property type="entry name" value="ZIP"/>
</dbReference>
<accession>A0A024GVH5</accession>
<dbReference type="InParanoid" id="A0A024GVH5"/>
<proteinExistence type="predicted"/>
<evidence type="ECO:0000256" key="4">
    <source>
        <dbReference type="ARBA" id="ARBA00023136"/>
    </source>
</evidence>
<keyword evidence="8" id="KW-1185">Reference proteome</keyword>
<keyword evidence="3 6" id="KW-1133">Transmembrane helix</keyword>
<feature type="transmembrane region" description="Helical" evidence="6">
    <location>
        <begin position="20"/>
        <end position="38"/>
    </location>
</feature>
<evidence type="ECO:0000256" key="2">
    <source>
        <dbReference type="ARBA" id="ARBA00022692"/>
    </source>
</evidence>
<dbReference type="GO" id="GO:0006882">
    <property type="term" value="P:intracellular zinc ion homeostasis"/>
    <property type="evidence" value="ECO:0007669"/>
    <property type="project" value="TreeGrafter"/>
</dbReference>
<dbReference type="PANTHER" id="PTHR16950">
    <property type="entry name" value="ZINC TRANSPORTER SLC39A7 HISTIDINE-RICH MEMBRANE PROTEIN KE4"/>
    <property type="match status" value="1"/>
</dbReference>
<evidence type="ECO:0000313" key="7">
    <source>
        <dbReference type="EMBL" id="CCI50849.1"/>
    </source>
</evidence>
<dbReference type="AlphaFoldDB" id="A0A024GVH5"/>
<feature type="transmembrane region" description="Helical" evidence="6">
    <location>
        <begin position="262"/>
        <end position="281"/>
    </location>
</feature>
<dbReference type="STRING" id="65357.A0A024GVH5"/>
<gene>
    <name evidence="7" type="primary">Ev486</name>
    <name evidence="7" type="ORF">BN9_132380</name>
</gene>
<evidence type="ECO:0000313" key="8">
    <source>
        <dbReference type="Proteomes" id="UP000053237"/>
    </source>
</evidence>
<keyword evidence="2 6" id="KW-0812">Transmembrane</keyword>
<feature type="transmembrane region" description="Helical" evidence="6">
    <location>
        <begin position="229"/>
        <end position="250"/>
    </location>
</feature>
<evidence type="ECO:0000256" key="1">
    <source>
        <dbReference type="ARBA" id="ARBA00004141"/>
    </source>
</evidence>
<protein>
    <submittedName>
        <fullName evidence="7">Ev486 protein</fullName>
    </submittedName>
</protein>